<evidence type="ECO:0000313" key="2">
    <source>
        <dbReference type="EMBL" id="NEZ64944.1"/>
    </source>
</evidence>
<dbReference type="AlphaFoldDB" id="A0A6M0S8Z1"/>
<gene>
    <name evidence="2" type="ORF">D0962_19495</name>
</gene>
<organism evidence="2 3">
    <name type="scientific">Adonisia turfae CCMR0082</name>
    <dbReference type="NCBI Taxonomy" id="2304604"/>
    <lineage>
        <taxon>Bacteria</taxon>
        <taxon>Bacillati</taxon>
        <taxon>Cyanobacteriota</taxon>
        <taxon>Adonisia</taxon>
        <taxon>Adonisia turfae</taxon>
    </lineage>
</organism>
<comment type="caution">
    <text evidence="2">The sequence shown here is derived from an EMBL/GenBank/DDBJ whole genome shotgun (WGS) entry which is preliminary data.</text>
</comment>
<protein>
    <submittedName>
        <fullName evidence="2">Uncharacterized protein</fullName>
    </submittedName>
</protein>
<dbReference type="RefSeq" id="WP_163665615.1">
    <property type="nucleotide sequence ID" value="NZ_QZCE01000002.1"/>
</dbReference>
<dbReference type="Proteomes" id="UP000473574">
    <property type="component" value="Unassembled WGS sequence"/>
</dbReference>
<feature type="region of interest" description="Disordered" evidence="1">
    <location>
        <begin position="1"/>
        <end position="29"/>
    </location>
</feature>
<accession>A0A6M0S8Z1</accession>
<dbReference type="EMBL" id="QZCE01000002">
    <property type="protein sequence ID" value="NEZ64944.1"/>
    <property type="molecule type" value="Genomic_DNA"/>
</dbReference>
<feature type="compositionally biased region" description="Pro residues" evidence="1">
    <location>
        <begin position="9"/>
        <end position="22"/>
    </location>
</feature>
<sequence>MNNHTEPPTNSPNPSQPVPPLPGRSDVTPSEIIELEVTSPDPIVTAATSSEQFEELDPLLPLADLIPTLADYEKQRVDPDTGQVLTVEEIKLDMPVELRVIVDEAGQVTLKGAPPTQRTATTVLPMFHQMQMRIVEARYGD</sequence>
<reference evidence="2 3" key="1">
    <citation type="journal article" date="2020" name="Microb. Ecol.">
        <title>Ecogenomics of the Marine Benthic Filamentous Cyanobacterium Adonisia.</title>
        <authorList>
            <person name="Walter J.M."/>
            <person name="Coutinho F.H."/>
            <person name="Leomil L."/>
            <person name="Hargreaves P.I."/>
            <person name="Campeao M.E."/>
            <person name="Vieira V.V."/>
            <person name="Silva B.S."/>
            <person name="Fistarol G.O."/>
            <person name="Salomon P.S."/>
            <person name="Sawabe T."/>
            <person name="Mino S."/>
            <person name="Hosokawa M."/>
            <person name="Miyashita H."/>
            <person name="Maruyama F."/>
            <person name="van Verk M.C."/>
            <person name="Dutilh B.E."/>
            <person name="Thompson C.C."/>
            <person name="Thompson F.L."/>
        </authorList>
    </citation>
    <scope>NUCLEOTIDE SEQUENCE [LARGE SCALE GENOMIC DNA]</scope>
    <source>
        <strain evidence="2 3">CCMR0082</strain>
    </source>
</reference>
<name>A0A6M0S8Z1_9CYAN</name>
<proteinExistence type="predicted"/>
<evidence type="ECO:0000256" key="1">
    <source>
        <dbReference type="SAM" id="MobiDB-lite"/>
    </source>
</evidence>
<evidence type="ECO:0000313" key="3">
    <source>
        <dbReference type="Proteomes" id="UP000473574"/>
    </source>
</evidence>